<dbReference type="Proteomes" id="UP000789405">
    <property type="component" value="Unassembled WGS sequence"/>
</dbReference>
<reference evidence="1" key="1">
    <citation type="submission" date="2021-06" db="EMBL/GenBank/DDBJ databases">
        <authorList>
            <person name="Kallberg Y."/>
            <person name="Tangrot J."/>
            <person name="Rosling A."/>
        </authorList>
    </citation>
    <scope>NUCLEOTIDE SEQUENCE</scope>
    <source>
        <strain evidence="1">MA453B</strain>
    </source>
</reference>
<sequence length="83" mass="9957">SKLENSLRDDSKLYNSDRFARSLIVYMRGAILFQLIHPFLRNYVPYFKNKINDVLESRDYILKTLNNMIEKRNSDFTNIPQKL</sequence>
<feature type="non-terminal residue" evidence="1">
    <location>
        <position position="83"/>
    </location>
</feature>
<dbReference type="EMBL" id="CAJVPY010030817">
    <property type="protein sequence ID" value="CAG8795843.1"/>
    <property type="molecule type" value="Genomic_DNA"/>
</dbReference>
<dbReference type="AlphaFoldDB" id="A0A9N9JT19"/>
<evidence type="ECO:0000313" key="2">
    <source>
        <dbReference type="Proteomes" id="UP000789405"/>
    </source>
</evidence>
<organism evidence="1 2">
    <name type="scientific">Dentiscutata erythropus</name>
    <dbReference type="NCBI Taxonomy" id="1348616"/>
    <lineage>
        <taxon>Eukaryota</taxon>
        <taxon>Fungi</taxon>
        <taxon>Fungi incertae sedis</taxon>
        <taxon>Mucoromycota</taxon>
        <taxon>Glomeromycotina</taxon>
        <taxon>Glomeromycetes</taxon>
        <taxon>Diversisporales</taxon>
        <taxon>Gigasporaceae</taxon>
        <taxon>Dentiscutata</taxon>
    </lineage>
</organism>
<protein>
    <submittedName>
        <fullName evidence="1">9513_t:CDS:1</fullName>
    </submittedName>
</protein>
<dbReference type="OrthoDB" id="2376882at2759"/>
<proteinExistence type="predicted"/>
<evidence type="ECO:0000313" key="1">
    <source>
        <dbReference type="EMBL" id="CAG8795843.1"/>
    </source>
</evidence>
<accession>A0A9N9JT19</accession>
<keyword evidence="2" id="KW-1185">Reference proteome</keyword>
<name>A0A9N9JT19_9GLOM</name>
<gene>
    <name evidence="1" type="ORF">DERYTH_LOCUS22358</name>
</gene>
<comment type="caution">
    <text evidence="1">The sequence shown here is derived from an EMBL/GenBank/DDBJ whole genome shotgun (WGS) entry which is preliminary data.</text>
</comment>
<feature type="non-terminal residue" evidence="1">
    <location>
        <position position="1"/>
    </location>
</feature>